<dbReference type="InterPro" id="IPR036279">
    <property type="entry name" value="5-3_exonuclease_C_sf"/>
</dbReference>
<dbReference type="Gene3D" id="3.40.50.1010">
    <property type="entry name" value="5'-nuclease"/>
    <property type="match status" value="2"/>
</dbReference>
<dbReference type="EMBL" id="RZGK01000003">
    <property type="protein sequence ID" value="KAF9700322.1"/>
    <property type="molecule type" value="Genomic_DNA"/>
</dbReference>
<dbReference type="PANTHER" id="PTHR11081:SF62">
    <property type="entry name" value="XPG-I DOMAIN-CONTAINING PROTEIN"/>
    <property type="match status" value="1"/>
</dbReference>
<evidence type="ECO:0000259" key="2">
    <source>
        <dbReference type="SMART" id="SM00484"/>
    </source>
</evidence>
<dbReference type="GO" id="GO:0017108">
    <property type="term" value="F:5'-flap endonuclease activity"/>
    <property type="evidence" value="ECO:0007669"/>
    <property type="project" value="TreeGrafter"/>
</dbReference>
<feature type="compositionally biased region" description="Pro residues" evidence="1">
    <location>
        <begin position="443"/>
        <end position="452"/>
    </location>
</feature>
<evidence type="ECO:0000256" key="1">
    <source>
        <dbReference type="SAM" id="MobiDB-lite"/>
    </source>
</evidence>
<feature type="region of interest" description="Disordered" evidence="1">
    <location>
        <begin position="443"/>
        <end position="545"/>
    </location>
</feature>
<dbReference type="InterPro" id="IPR006084">
    <property type="entry name" value="XPG/Rad2"/>
</dbReference>
<proteinExistence type="predicted"/>
<evidence type="ECO:0000313" key="3">
    <source>
        <dbReference type="EMBL" id="KAF9700322.1"/>
    </source>
</evidence>
<organism evidence="3 4">
    <name type="scientific">Ascochyta lentis</name>
    <dbReference type="NCBI Taxonomy" id="205686"/>
    <lineage>
        <taxon>Eukaryota</taxon>
        <taxon>Fungi</taxon>
        <taxon>Dikarya</taxon>
        <taxon>Ascomycota</taxon>
        <taxon>Pezizomycotina</taxon>
        <taxon>Dothideomycetes</taxon>
        <taxon>Pleosporomycetidae</taxon>
        <taxon>Pleosporales</taxon>
        <taxon>Pleosporineae</taxon>
        <taxon>Didymellaceae</taxon>
        <taxon>Ascochyta</taxon>
    </lineage>
</organism>
<feature type="domain" description="XPG-I" evidence="2">
    <location>
        <begin position="120"/>
        <end position="205"/>
    </location>
</feature>
<feature type="compositionally biased region" description="Polar residues" evidence="1">
    <location>
        <begin position="499"/>
        <end position="517"/>
    </location>
</feature>
<dbReference type="InterPro" id="IPR029060">
    <property type="entry name" value="PIN-like_dom_sf"/>
</dbReference>
<dbReference type="OrthoDB" id="2959108at2759"/>
<dbReference type="Proteomes" id="UP000651452">
    <property type="component" value="Unassembled WGS sequence"/>
</dbReference>
<dbReference type="SMART" id="SM00484">
    <property type="entry name" value="XPGI"/>
    <property type="match status" value="1"/>
</dbReference>
<dbReference type="PRINTS" id="PR00853">
    <property type="entry name" value="XPGRADSUPER"/>
</dbReference>
<dbReference type="PANTHER" id="PTHR11081">
    <property type="entry name" value="FLAP ENDONUCLEASE FAMILY MEMBER"/>
    <property type="match status" value="1"/>
</dbReference>
<comment type="caution">
    <text evidence="3">The sequence shown here is derived from an EMBL/GenBank/DDBJ whole genome shotgun (WGS) entry which is preliminary data.</text>
</comment>
<dbReference type="AlphaFoldDB" id="A0A8H7JC83"/>
<feature type="region of interest" description="Disordered" evidence="1">
    <location>
        <begin position="691"/>
        <end position="719"/>
    </location>
</feature>
<dbReference type="SUPFAM" id="SSF47807">
    <property type="entry name" value="5' to 3' exonuclease, C-terminal subdomain"/>
    <property type="match status" value="1"/>
</dbReference>
<accession>A0A8H7JC83</accession>
<name>A0A8H7JC83_9PLEO</name>
<dbReference type="InterPro" id="IPR006086">
    <property type="entry name" value="XPG-I_dom"/>
</dbReference>
<evidence type="ECO:0000313" key="4">
    <source>
        <dbReference type="Proteomes" id="UP000651452"/>
    </source>
</evidence>
<dbReference type="CDD" id="cd09870">
    <property type="entry name" value="PIN_YEN1"/>
    <property type="match status" value="1"/>
</dbReference>
<dbReference type="SUPFAM" id="SSF88723">
    <property type="entry name" value="PIN domain-like"/>
    <property type="match status" value="1"/>
</dbReference>
<reference evidence="3" key="1">
    <citation type="submission" date="2018-12" db="EMBL/GenBank/DDBJ databases">
        <authorList>
            <person name="Syme R.A."/>
            <person name="Farfan-Caceres L."/>
            <person name="Lichtenzveig J."/>
        </authorList>
    </citation>
    <scope>NUCLEOTIDE SEQUENCE</scope>
    <source>
        <strain evidence="3">Al4</strain>
    </source>
</reference>
<sequence length="719" mass="80103">MGLPELWDTIRDFEEVKPVAQLAEEHYREHGRPLRIAVDEADWRFNNLTMAQVYAIRDSSNEPAFQGIEKAMFYRICKLSTLNIQLIFVFDGPGVPAKRGRNGGRKIDYERLRLLKQLLRCFGIPYQEAPGEAEAECARLQILGIVDAVWSQDSDCLMFGCSLWLHDDRVAKEPGTKDRSKENTKKSDRHVRVVRAKDLKDKLNLDREGLFLFAMLVGGDYHPIGLRGCGAGIALAAAKEGNLAHALCLCRNQRDCTEWSFRLAAFLQTRPHARNLSIPSSFPDFKILQKYYRPKVTSDELLTGRRSLDLTISRSIDEHKLLDVTSSRFNIWGRLYMNWVGPVLLTRALSIRSASLPKEVVHDIKLTKQRASKSQDVMLLRSWERKITFSPFEVTSLRREDFEGGEREGMWEGKRGVPFDPTHRVECDYFPAFWLQQVLPPEIFDPPPPAPSKKPSKRKELHVDVGDSISPASTSKKQKSQSNNEMAIATPNLAGVSEGTLNRPLTDSIDKPTTQASKRGPISKRSSNVVRSKPPELRVQQRPTTKPREVIDLSNLDDDMVLRIPRGRQPKESSSVPALLSNVVDLGSPESSADESVDLARATHLGMQSPHQTSQSLIENTGLRGADIASRLSHVQQVSALIRPVVSATKAASCEADGKAPIISTGLSPALDELDAIRAARLKRFLSSPVAPPQRVVPNMETAPPGDGGPTNCIDLTDD</sequence>
<keyword evidence="4" id="KW-1185">Reference proteome</keyword>
<protein>
    <recommendedName>
        <fullName evidence="2">XPG-I domain-containing protein</fullName>
    </recommendedName>
</protein>
<dbReference type="GO" id="GO:0006281">
    <property type="term" value="P:DNA repair"/>
    <property type="evidence" value="ECO:0007669"/>
    <property type="project" value="UniProtKB-ARBA"/>
</dbReference>
<gene>
    <name evidence="3" type="ORF">EKO04_001916</name>
</gene>
<reference evidence="3" key="2">
    <citation type="submission" date="2020-09" db="EMBL/GenBank/DDBJ databases">
        <title>Reference genome assembly for Australian Ascochyta lentis isolate Al4.</title>
        <authorList>
            <person name="Lee R.C."/>
            <person name="Farfan-Caceres L.M."/>
            <person name="Debler J.W."/>
            <person name="Williams A.H."/>
            <person name="Henares B.M."/>
        </authorList>
    </citation>
    <scope>NUCLEOTIDE SEQUENCE</scope>
    <source>
        <strain evidence="3">Al4</strain>
    </source>
</reference>
<dbReference type="Pfam" id="PF00867">
    <property type="entry name" value="XPG_I"/>
    <property type="match status" value="1"/>
</dbReference>